<keyword evidence="12" id="KW-1185">Reference proteome</keyword>
<dbReference type="Pfam" id="PF00028">
    <property type="entry name" value="Cadherin"/>
    <property type="match status" value="2"/>
</dbReference>
<evidence type="ECO:0000256" key="2">
    <source>
        <dbReference type="ARBA" id="ARBA00022692"/>
    </source>
</evidence>
<dbReference type="EMBL" id="JASSZA010000408">
    <property type="protein sequence ID" value="KAK2081184.1"/>
    <property type="molecule type" value="Genomic_DNA"/>
</dbReference>
<evidence type="ECO:0000256" key="5">
    <source>
        <dbReference type="ARBA" id="ARBA00022989"/>
    </source>
</evidence>
<sequence>IRADYNITTTATDLGTPRLKTEHSITVRVSDVNGNASAFTQTSYTLFVRENNRPGPYISSVSATDRDSGSNAQVTYSLLPPQDPHLLLTSLVSIDADNGHLFALRSLDYEALQAFEFCALVSVLVLDTNDNSPFVCWTPTTTRLCPAAEPGYLVTKVVVVDSDLGQNAWLSFQLLKATEPKLFGMWVHNGEVYTARLLSERDPTKHRLLVLVKDNGEPPCSATATLHVLLVDGFSQPYLWLPEAAPAQAQADLLTAYLVVALASMSLLFLFSVLLFMAVRLCKRSRAASVPEGPFPGHLVDVSGSRTLSQSFQYKVCLSA</sequence>
<keyword evidence="5 9" id="KW-1133">Transmembrane helix</keyword>
<proteinExistence type="predicted"/>
<name>A0ABQ9T8Y1_SAGOE</name>
<keyword evidence="3" id="KW-0677">Repeat</keyword>
<gene>
    <name evidence="11" type="primary">PCDHB9</name>
    <name evidence="11" type="ORF">P7K49_039578</name>
</gene>
<comment type="subcellular location">
    <subcellularLocation>
        <location evidence="1">Membrane</location>
        <topology evidence="1">Single-pass membrane protein</topology>
    </subcellularLocation>
</comment>
<comment type="caution">
    <text evidence="11">The sequence shown here is derived from an EMBL/GenBank/DDBJ whole genome shotgun (WGS) entry which is preliminary data.</text>
</comment>
<feature type="non-terminal residue" evidence="11">
    <location>
        <position position="320"/>
    </location>
</feature>
<evidence type="ECO:0000313" key="12">
    <source>
        <dbReference type="Proteomes" id="UP001266305"/>
    </source>
</evidence>
<evidence type="ECO:0000259" key="10">
    <source>
        <dbReference type="PROSITE" id="PS50268"/>
    </source>
</evidence>
<protein>
    <submittedName>
        <fullName evidence="11">Protocadherin beta-9</fullName>
    </submittedName>
</protein>
<evidence type="ECO:0000313" key="11">
    <source>
        <dbReference type="EMBL" id="KAK2081184.1"/>
    </source>
</evidence>
<dbReference type="PRINTS" id="PR00205">
    <property type="entry name" value="CADHERIN"/>
</dbReference>
<dbReference type="Proteomes" id="UP001266305">
    <property type="component" value="Unassembled WGS sequence"/>
</dbReference>
<dbReference type="InterPro" id="IPR050174">
    <property type="entry name" value="Protocadherin/Cadherin-CA"/>
</dbReference>
<dbReference type="PANTHER" id="PTHR24028:SF318">
    <property type="entry name" value="PROTOCADHERIN BETA-13"/>
    <property type="match status" value="1"/>
</dbReference>
<keyword evidence="2 9" id="KW-0812">Transmembrane</keyword>
<evidence type="ECO:0000256" key="9">
    <source>
        <dbReference type="SAM" id="Phobius"/>
    </source>
</evidence>
<dbReference type="CDD" id="cd11304">
    <property type="entry name" value="Cadherin_repeat"/>
    <property type="match status" value="3"/>
</dbReference>
<reference evidence="11 12" key="1">
    <citation type="submission" date="2023-05" db="EMBL/GenBank/DDBJ databases">
        <title>B98-5 Cell Line De Novo Hybrid Assembly: An Optical Mapping Approach.</title>
        <authorList>
            <person name="Kananen K."/>
            <person name="Auerbach J.A."/>
            <person name="Kautto E."/>
            <person name="Blachly J.S."/>
        </authorList>
    </citation>
    <scope>NUCLEOTIDE SEQUENCE [LARGE SCALE GENOMIC DNA]</scope>
    <source>
        <strain evidence="11">B95-8</strain>
        <tissue evidence="11">Cell line</tissue>
    </source>
</reference>
<dbReference type="PROSITE" id="PS00232">
    <property type="entry name" value="CADHERIN_1"/>
    <property type="match status" value="1"/>
</dbReference>
<dbReference type="PANTHER" id="PTHR24028">
    <property type="entry name" value="CADHERIN-87A"/>
    <property type="match status" value="1"/>
</dbReference>
<dbReference type="SMART" id="SM00112">
    <property type="entry name" value="CA"/>
    <property type="match status" value="2"/>
</dbReference>
<dbReference type="SUPFAM" id="SSF49313">
    <property type="entry name" value="Cadherin-like"/>
    <property type="match status" value="2"/>
</dbReference>
<evidence type="ECO:0000256" key="3">
    <source>
        <dbReference type="ARBA" id="ARBA00022737"/>
    </source>
</evidence>
<evidence type="ECO:0000256" key="4">
    <source>
        <dbReference type="ARBA" id="ARBA00022837"/>
    </source>
</evidence>
<dbReference type="Pfam" id="PF16492">
    <property type="entry name" value="Cadherin_C_2"/>
    <property type="match status" value="1"/>
</dbReference>
<keyword evidence="6 9" id="KW-0472">Membrane</keyword>
<evidence type="ECO:0000256" key="7">
    <source>
        <dbReference type="ARBA" id="ARBA00023180"/>
    </source>
</evidence>
<dbReference type="PROSITE" id="PS50268">
    <property type="entry name" value="CADHERIN_2"/>
    <property type="match status" value="2"/>
</dbReference>
<evidence type="ECO:0000256" key="6">
    <source>
        <dbReference type="ARBA" id="ARBA00023136"/>
    </source>
</evidence>
<dbReference type="InterPro" id="IPR015919">
    <property type="entry name" value="Cadherin-like_sf"/>
</dbReference>
<organism evidence="11 12">
    <name type="scientific">Saguinus oedipus</name>
    <name type="common">Cotton-top tamarin</name>
    <name type="synonym">Oedipomidas oedipus</name>
    <dbReference type="NCBI Taxonomy" id="9490"/>
    <lineage>
        <taxon>Eukaryota</taxon>
        <taxon>Metazoa</taxon>
        <taxon>Chordata</taxon>
        <taxon>Craniata</taxon>
        <taxon>Vertebrata</taxon>
        <taxon>Euteleostomi</taxon>
        <taxon>Mammalia</taxon>
        <taxon>Eutheria</taxon>
        <taxon>Euarchontoglires</taxon>
        <taxon>Primates</taxon>
        <taxon>Haplorrhini</taxon>
        <taxon>Platyrrhini</taxon>
        <taxon>Cebidae</taxon>
        <taxon>Callitrichinae</taxon>
        <taxon>Saguinus</taxon>
    </lineage>
</organism>
<dbReference type="InterPro" id="IPR002126">
    <property type="entry name" value="Cadherin-like_dom"/>
</dbReference>
<feature type="domain" description="Cadherin" evidence="10">
    <location>
        <begin position="5"/>
        <end position="39"/>
    </location>
</feature>
<feature type="non-terminal residue" evidence="11">
    <location>
        <position position="1"/>
    </location>
</feature>
<dbReference type="InterPro" id="IPR032455">
    <property type="entry name" value="Cadherin_C"/>
</dbReference>
<dbReference type="InterPro" id="IPR020894">
    <property type="entry name" value="Cadherin_CS"/>
</dbReference>
<feature type="transmembrane region" description="Helical" evidence="9">
    <location>
        <begin position="256"/>
        <end position="279"/>
    </location>
</feature>
<accession>A0ABQ9T8Y1</accession>
<keyword evidence="4 8" id="KW-0106">Calcium</keyword>
<evidence type="ECO:0000256" key="8">
    <source>
        <dbReference type="PROSITE-ProRule" id="PRU00043"/>
    </source>
</evidence>
<keyword evidence="7" id="KW-0325">Glycoprotein</keyword>
<evidence type="ECO:0000256" key="1">
    <source>
        <dbReference type="ARBA" id="ARBA00004167"/>
    </source>
</evidence>
<dbReference type="Gene3D" id="2.60.40.60">
    <property type="entry name" value="Cadherins"/>
    <property type="match status" value="3"/>
</dbReference>
<feature type="domain" description="Cadherin" evidence="10">
    <location>
        <begin position="40"/>
        <end position="182"/>
    </location>
</feature>